<keyword evidence="3 5" id="KW-0378">Hydrolase</keyword>
<dbReference type="Gene3D" id="2.30.40.10">
    <property type="entry name" value="Urease, subunit C, domain 1"/>
    <property type="match status" value="1"/>
</dbReference>
<dbReference type="Gene3D" id="3.20.20.140">
    <property type="entry name" value="Metal-dependent hydrolases"/>
    <property type="match status" value="1"/>
</dbReference>
<evidence type="ECO:0000256" key="4">
    <source>
        <dbReference type="ARBA" id="ARBA00023277"/>
    </source>
</evidence>
<dbReference type="SUPFAM" id="SSF51556">
    <property type="entry name" value="Metallo-dependent hydrolases"/>
    <property type="match status" value="1"/>
</dbReference>
<keyword evidence="8" id="KW-1185">Reference proteome</keyword>
<dbReference type="Pfam" id="PF01979">
    <property type="entry name" value="Amidohydro_1"/>
    <property type="match status" value="1"/>
</dbReference>
<keyword evidence="2" id="KW-0479">Metal-binding</keyword>
<dbReference type="InterPro" id="IPR006680">
    <property type="entry name" value="Amidohydro-rel"/>
</dbReference>
<dbReference type="EMBL" id="CP093326">
    <property type="protein sequence ID" value="UNK47213.1"/>
    <property type="molecule type" value="Genomic_DNA"/>
</dbReference>
<evidence type="ECO:0000256" key="1">
    <source>
        <dbReference type="ARBA" id="ARBA00010716"/>
    </source>
</evidence>
<sequence length="409" mass="41106">MSSPGQAGPQPQYVRGRIVSSGTTLDDGVVAFEGDRIRYAGPASHFDPAGWHQVDLPAESLLLPGLIDTHCHGAYGGDFSSADEEGARRAAGFLHRSGTTTVVASAMAGSRDSMLAAVRLLGELSREGVLAGVHAEGPFLSQARRGAQNTEYLLAPDTGIAAGLVEAAGGHLVSMTYAPELVGADELVDLLTELGVTPSVGHTDADAATAAAALVRAADGLARAGLDRYRRRPLVTHLFNAMPPLHHRSPGAAAACLRAASAGRAAVELISDGIHLDPETVLTVFDLVGGANIVLVSDGMAATGLGDGGYELGANDVSVSGGVARVAASGALAGGTATLLDCVRGAVAAGVPLETAVSSASAVPAAALGLAEEAGTLSRGFRADLLVTTGDLALTAVLRGGRWLDPLPG</sequence>
<evidence type="ECO:0000256" key="5">
    <source>
        <dbReference type="PIRNR" id="PIRNR038994"/>
    </source>
</evidence>
<dbReference type="SUPFAM" id="SSF51338">
    <property type="entry name" value="Composite domain of metallo-dependent hydrolases"/>
    <property type="match status" value="1"/>
</dbReference>
<evidence type="ECO:0000313" key="8">
    <source>
        <dbReference type="Proteomes" id="UP000829069"/>
    </source>
</evidence>
<dbReference type="PIRSF" id="PIRSF038994">
    <property type="entry name" value="NagA"/>
    <property type="match status" value="1"/>
</dbReference>
<evidence type="ECO:0000259" key="6">
    <source>
        <dbReference type="Pfam" id="PF01979"/>
    </source>
</evidence>
<feature type="domain" description="Amidohydrolase-related" evidence="6">
    <location>
        <begin position="62"/>
        <end position="401"/>
    </location>
</feature>
<dbReference type="PANTHER" id="PTHR11113">
    <property type="entry name" value="N-ACETYLGLUCOSAMINE-6-PHOSPHATE DEACETYLASE"/>
    <property type="match status" value="1"/>
</dbReference>
<dbReference type="RefSeq" id="WP_241915009.1">
    <property type="nucleotide sequence ID" value="NZ_CP093326.1"/>
</dbReference>
<protein>
    <submittedName>
        <fullName evidence="7">Amidohydrolase family protein</fullName>
    </submittedName>
</protein>
<accession>A0ABY3WF70</accession>
<evidence type="ECO:0000313" key="7">
    <source>
        <dbReference type="EMBL" id="UNK47213.1"/>
    </source>
</evidence>
<organism evidence="7 8">
    <name type="scientific">Arthrobacter sulfonylureivorans</name>
    <dbReference type="NCBI Taxonomy" id="2486855"/>
    <lineage>
        <taxon>Bacteria</taxon>
        <taxon>Bacillati</taxon>
        <taxon>Actinomycetota</taxon>
        <taxon>Actinomycetes</taxon>
        <taxon>Micrococcales</taxon>
        <taxon>Micrococcaceae</taxon>
        <taxon>Arthrobacter</taxon>
    </lineage>
</organism>
<dbReference type="InterPro" id="IPR032466">
    <property type="entry name" value="Metal_Hydrolase"/>
</dbReference>
<proteinExistence type="inferred from homology"/>
<evidence type="ECO:0000256" key="2">
    <source>
        <dbReference type="ARBA" id="ARBA00022723"/>
    </source>
</evidence>
<evidence type="ECO:0000256" key="3">
    <source>
        <dbReference type="ARBA" id="ARBA00022801"/>
    </source>
</evidence>
<dbReference type="InterPro" id="IPR011059">
    <property type="entry name" value="Metal-dep_hydrolase_composite"/>
</dbReference>
<dbReference type="Proteomes" id="UP000829069">
    <property type="component" value="Chromosome"/>
</dbReference>
<dbReference type="InterPro" id="IPR003764">
    <property type="entry name" value="GlcNAc_6-P_deAcase"/>
</dbReference>
<dbReference type="PANTHER" id="PTHR11113:SF14">
    <property type="entry name" value="N-ACETYLGLUCOSAMINE-6-PHOSPHATE DEACETYLASE"/>
    <property type="match status" value="1"/>
</dbReference>
<reference evidence="7 8" key="1">
    <citation type="submission" date="2022-03" db="EMBL/GenBank/DDBJ databases">
        <title>Isotopic signatures of nitrous oxide derived from detoxification processes.</title>
        <authorList>
            <person name="Behrendt U."/>
            <person name="Buchen C."/>
            <person name="Well R."/>
            <person name="Ulrich A."/>
            <person name="Rohe L."/>
            <person name="Kolb S."/>
            <person name="Schloter M."/>
            <person name="Horn M.A."/>
            <person name="Augustin J."/>
        </authorList>
    </citation>
    <scope>NUCLEOTIDE SEQUENCE [LARGE SCALE GENOMIC DNA]</scope>
    <source>
        <strain evidence="7 8">S4-C24</strain>
    </source>
</reference>
<comment type="similarity">
    <text evidence="1 5">Belongs to the metallo-dependent hydrolases superfamily. NagA family.</text>
</comment>
<gene>
    <name evidence="7" type="ORF">MNQ99_07700</name>
</gene>
<name>A0ABY3WF70_9MICC</name>
<keyword evidence="4 5" id="KW-0119">Carbohydrate metabolism</keyword>